<organismHost>
    <name type="scientific">Delftia acidovorans</name>
    <name type="common">Pseudomonas acidovorans</name>
    <name type="synonym">Comamonas acidovorans</name>
    <dbReference type="NCBI Taxonomy" id="80866"/>
</organismHost>
<name>C9DGJ2_BPW14</name>
<evidence type="ECO:0000256" key="2">
    <source>
        <dbReference type="SAM" id="Phobius"/>
    </source>
</evidence>
<keyword evidence="4" id="KW-1185">Reference proteome</keyword>
<dbReference type="OrthoDB" id="36512at10239"/>
<sequence>MIMTEFLEKLTDMAIAGAMSAFGGVAAYVYKTIRDDTGFKTSQFFLNAFLSFFIGNMVGGFIPQGTAFRDGLLMLAGFSTWPLLGVLEYYGKRAVLRYFDKVMEINAADDKEVLERLPAQSRHEVGGPGTNKEKEE</sequence>
<dbReference type="GeneID" id="8684169"/>
<feature type="transmembrane region" description="Helical" evidence="2">
    <location>
        <begin position="71"/>
        <end position="91"/>
    </location>
</feature>
<proteinExistence type="predicted"/>
<keyword evidence="2" id="KW-1133">Transmembrane helix</keyword>
<evidence type="ECO:0000313" key="4">
    <source>
        <dbReference type="Proteomes" id="UP000008986"/>
    </source>
</evidence>
<dbReference type="EMBL" id="GQ357915">
    <property type="protein sequence ID" value="ACV50243.1"/>
    <property type="molecule type" value="Genomic_DNA"/>
</dbReference>
<protein>
    <recommendedName>
        <fullName evidence="5">Holin</fullName>
    </recommendedName>
</protein>
<feature type="region of interest" description="Disordered" evidence="1">
    <location>
        <begin position="117"/>
        <end position="136"/>
    </location>
</feature>
<dbReference type="Proteomes" id="UP000008986">
    <property type="component" value="Segment"/>
</dbReference>
<evidence type="ECO:0000313" key="3">
    <source>
        <dbReference type="EMBL" id="ACV50243.1"/>
    </source>
</evidence>
<accession>C9DGJ2</accession>
<organism evidence="3 4">
    <name type="scientific">Delftia phage PhiW-14</name>
    <name type="common">Deftia acidovorans bacteriophage phiW-14</name>
    <dbReference type="NCBI Taxonomy" id="665032"/>
    <lineage>
        <taxon>Viruses</taxon>
        <taxon>Duplodnaviria</taxon>
        <taxon>Heunggongvirae</taxon>
        <taxon>Uroviricota</taxon>
        <taxon>Caudoviricetes</taxon>
        <taxon>Ionavirus</taxon>
        <taxon>Ionavirus W14</taxon>
    </lineage>
</organism>
<feature type="transmembrane region" description="Helical" evidence="2">
    <location>
        <begin position="13"/>
        <end position="33"/>
    </location>
</feature>
<keyword evidence="2" id="KW-0472">Membrane</keyword>
<reference evidence="4" key="1">
    <citation type="submission" date="2009-07" db="EMBL/GenBank/DDBJ databases">
        <authorList>
            <person name="Kropinski A.M."/>
            <person name="Villegas A."/>
            <person name="Lingohr E.J."/>
        </authorList>
    </citation>
    <scope>NUCLEOTIDE SEQUENCE [LARGE SCALE GENOMIC DNA]</scope>
</reference>
<dbReference type="KEGG" id="vg:8684169"/>
<evidence type="ECO:0008006" key="5">
    <source>
        <dbReference type="Google" id="ProtNLM"/>
    </source>
</evidence>
<gene>
    <name evidence="3" type="primary">221</name>
</gene>
<dbReference type="RefSeq" id="YP_003359075.1">
    <property type="nucleotide sequence ID" value="NC_013697.1"/>
</dbReference>
<evidence type="ECO:0000256" key="1">
    <source>
        <dbReference type="SAM" id="MobiDB-lite"/>
    </source>
</evidence>
<feature type="transmembrane region" description="Helical" evidence="2">
    <location>
        <begin position="45"/>
        <end position="65"/>
    </location>
</feature>
<keyword evidence="2" id="KW-0812">Transmembrane</keyword>